<protein>
    <submittedName>
        <fullName evidence="2">Uncharacterized protein</fullName>
    </submittedName>
</protein>
<name>A0A1R1XQW7_9FUNG</name>
<evidence type="ECO:0000313" key="3">
    <source>
        <dbReference type="Proteomes" id="UP000187429"/>
    </source>
</evidence>
<dbReference type="InterPro" id="IPR008593">
    <property type="entry name" value="Dam_MeTrfase"/>
</dbReference>
<gene>
    <name evidence="2" type="ORF">AYI69_g7593</name>
</gene>
<accession>A0A1R1XQW7</accession>
<keyword evidence="3" id="KW-1185">Reference proteome</keyword>
<dbReference type="Pfam" id="PF05869">
    <property type="entry name" value="Dam"/>
    <property type="match status" value="1"/>
</dbReference>
<dbReference type="EMBL" id="LSSM01003700">
    <property type="protein sequence ID" value="OMJ17047.1"/>
    <property type="molecule type" value="Genomic_DNA"/>
</dbReference>
<organism evidence="2 3">
    <name type="scientific">Smittium culicis</name>
    <dbReference type="NCBI Taxonomy" id="133412"/>
    <lineage>
        <taxon>Eukaryota</taxon>
        <taxon>Fungi</taxon>
        <taxon>Fungi incertae sedis</taxon>
        <taxon>Zoopagomycota</taxon>
        <taxon>Kickxellomycotina</taxon>
        <taxon>Harpellomycetes</taxon>
        <taxon>Harpellales</taxon>
        <taxon>Legeriomycetaceae</taxon>
        <taxon>Smittium</taxon>
    </lineage>
</organism>
<proteinExistence type="predicted"/>
<reference evidence="3" key="1">
    <citation type="submission" date="2017-01" db="EMBL/GenBank/DDBJ databases">
        <authorList>
            <person name="Wang Y."/>
            <person name="White M."/>
            <person name="Kvist S."/>
            <person name="Moncalvo J.-M."/>
        </authorList>
    </citation>
    <scope>NUCLEOTIDE SEQUENCE [LARGE SCALE GENOMIC DNA]</scope>
    <source>
        <strain evidence="3">ID-206-W2</strain>
    </source>
</reference>
<dbReference type="GO" id="GO:0009307">
    <property type="term" value="P:DNA restriction-modification system"/>
    <property type="evidence" value="ECO:0007669"/>
    <property type="project" value="InterPro"/>
</dbReference>
<dbReference type="GO" id="GO:0003677">
    <property type="term" value="F:DNA binding"/>
    <property type="evidence" value="ECO:0007669"/>
    <property type="project" value="InterPro"/>
</dbReference>
<comment type="caution">
    <text evidence="2">The sequence shown here is derived from an EMBL/GenBank/DDBJ whole genome shotgun (WGS) entry which is preliminary data.</text>
</comment>
<dbReference type="OrthoDB" id="2897838at2759"/>
<sequence>MTYVSTYLNPADAPSRLTAQMEWSLSEETFKRIETKFGPYDVDLFASKQNYKVLRYYSWYPDPNAQRINALSQRWSQWNNPYCCPPWNLISQNIQKVRRESYNDNSDSVMGISNLVSRPLETSTRRSYNDTGNGDYSRPQKRKISTDGQQTMVTIGLEDQRSSLENQGYNKEAIALLLPNERLVKRRTRNSTI</sequence>
<dbReference type="GO" id="GO:0009007">
    <property type="term" value="F:site-specific DNA-methyltransferase (adenine-specific) activity"/>
    <property type="evidence" value="ECO:0007669"/>
    <property type="project" value="InterPro"/>
</dbReference>
<dbReference type="AlphaFoldDB" id="A0A1R1XQW7"/>
<dbReference type="Proteomes" id="UP000187429">
    <property type="component" value="Unassembled WGS sequence"/>
</dbReference>
<evidence type="ECO:0000313" key="2">
    <source>
        <dbReference type="EMBL" id="OMJ17047.1"/>
    </source>
</evidence>
<feature type="region of interest" description="Disordered" evidence="1">
    <location>
        <begin position="120"/>
        <end position="147"/>
    </location>
</feature>
<evidence type="ECO:0000256" key="1">
    <source>
        <dbReference type="SAM" id="MobiDB-lite"/>
    </source>
</evidence>